<dbReference type="EMBL" id="MN740925">
    <property type="protein sequence ID" value="QHU18176.1"/>
    <property type="molecule type" value="Genomic_DNA"/>
</dbReference>
<name>A0A6C0KLZ2_9ZZZZ</name>
<accession>A0A6C0KLZ2</accession>
<reference evidence="1" key="1">
    <citation type="journal article" date="2020" name="Nature">
        <title>Giant virus diversity and host interactions through global metagenomics.</title>
        <authorList>
            <person name="Schulz F."/>
            <person name="Roux S."/>
            <person name="Paez-Espino D."/>
            <person name="Jungbluth S."/>
            <person name="Walsh D.A."/>
            <person name="Denef V.J."/>
            <person name="McMahon K.D."/>
            <person name="Konstantinidis K.T."/>
            <person name="Eloe-Fadrosh E.A."/>
            <person name="Kyrpides N.C."/>
            <person name="Woyke T."/>
        </authorList>
    </citation>
    <scope>NUCLEOTIDE SEQUENCE</scope>
    <source>
        <strain evidence="1">GVMAG-S-3300013006-138</strain>
    </source>
</reference>
<dbReference type="InterPro" id="IPR029044">
    <property type="entry name" value="Nucleotide-diphossugar_trans"/>
</dbReference>
<proteinExistence type="predicted"/>
<evidence type="ECO:0008006" key="2">
    <source>
        <dbReference type="Google" id="ProtNLM"/>
    </source>
</evidence>
<dbReference type="Gene3D" id="3.90.550.10">
    <property type="entry name" value="Spore Coat Polysaccharide Biosynthesis Protein SpsA, Chain A"/>
    <property type="match status" value="1"/>
</dbReference>
<sequence>MQIPWYYIWSHDYRIFHEIMQDSIKYPEFELSPIEVPQSRFDSELYSKEGSHFWRGSCIKLNYIIESLKKAKEESKPYILFTDIDIVVRENIYNDVKGFMDKSMDMVFMKEGNGINFGFMFLRVCDEVIDFFIKVINNLKYINTSFMDQECVNAELPSYPGKYTCFNENDFILSNNWNVNNTPTYKVIQVLCSNPDKLCNMLEKTVSMCLLMDMRPYMKYSSLTKDILHHINNILVNKYNMSPKLLYEPPV</sequence>
<organism evidence="1">
    <name type="scientific">viral metagenome</name>
    <dbReference type="NCBI Taxonomy" id="1070528"/>
    <lineage>
        <taxon>unclassified sequences</taxon>
        <taxon>metagenomes</taxon>
        <taxon>organismal metagenomes</taxon>
    </lineage>
</organism>
<protein>
    <recommendedName>
        <fullName evidence="2">Nucleotide-diphospho-sugar transferase domain-containing protein</fullName>
    </recommendedName>
</protein>
<evidence type="ECO:0000313" key="1">
    <source>
        <dbReference type="EMBL" id="QHU18176.1"/>
    </source>
</evidence>
<dbReference type="AlphaFoldDB" id="A0A6C0KLZ2"/>